<gene>
    <name evidence="4" type="ORF">DW888_02650</name>
</gene>
<keyword evidence="1" id="KW-1133">Transmembrane helix</keyword>
<dbReference type="PANTHER" id="PTHR30273:SF2">
    <property type="entry name" value="PROTEIN FECR"/>
    <property type="match status" value="1"/>
</dbReference>
<dbReference type="PIRSF" id="PIRSF018266">
    <property type="entry name" value="FecR"/>
    <property type="match status" value="1"/>
</dbReference>
<name>A0A413VYR7_9BACE</name>
<sequence>MEKNITNIDSLILSFLERSISSEELQALRKWVKESAENETYFRQFEESWLVSAGSAEKSRFHKEQAYQNFVARINSTDKKIKNRTFPLRKVFYYAACVLFIFMAGIGTQYLFERFQDKELLTYSLEAPRKAKVKMSLPDGSLVWLNAASTLCYNNEFGVSNRDLTLQGEGYFEISKNPELPLIVTSGNVKVRVLGTKFNVQNYQDDDEIRVALLEGSIDFSDSRYDKSIVMKPNQLITCNKRTGVLTLKDINAEYANSWIYDDVFFNEEKLGTIAKVLERAFDVTIHFENDDLKNLIFYGDITIEADNIVQIMDIMAATNKFNYRYDMDKKEIRIYH</sequence>
<evidence type="ECO:0000256" key="1">
    <source>
        <dbReference type="SAM" id="Phobius"/>
    </source>
</evidence>
<evidence type="ECO:0000313" key="5">
    <source>
        <dbReference type="Proteomes" id="UP000284379"/>
    </source>
</evidence>
<dbReference type="GO" id="GO:0016989">
    <property type="term" value="F:sigma factor antagonist activity"/>
    <property type="evidence" value="ECO:0007669"/>
    <property type="project" value="TreeGrafter"/>
</dbReference>
<accession>A0A413VYR7</accession>
<feature type="domain" description="FecR protein" evidence="2">
    <location>
        <begin position="127"/>
        <end position="218"/>
    </location>
</feature>
<dbReference type="EMBL" id="QSGO01000001">
    <property type="protein sequence ID" value="RHB38716.1"/>
    <property type="molecule type" value="Genomic_DNA"/>
</dbReference>
<dbReference type="Proteomes" id="UP000284379">
    <property type="component" value="Unassembled WGS sequence"/>
</dbReference>
<dbReference type="PANTHER" id="PTHR30273">
    <property type="entry name" value="PERIPLASMIC SIGNAL SENSOR AND SIGMA FACTOR ACTIVATOR FECR-RELATED"/>
    <property type="match status" value="1"/>
</dbReference>
<dbReference type="Gene3D" id="3.55.50.30">
    <property type="match status" value="1"/>
</dbReference>
<dbReference type="Pfam" id="PF04773">
    <property type="entry name" value="FecR"/>
    <property type="match status" value="1"/>
</dbReference>
<dbReference type="InterPro" id="IPR012373">
    <property type="entry name" value="Ferrdict_sens_TM"/>
</dbReference>
<feature type="domain" description="Protein FecR C-terminal" evidence="3">
    <location>
        <begin position="264"/>
        <end position="334"/>
    </location>
</feature>
<comment type="caution">
    <text evidence="4">The sequence shown here is derived from an EMBL/GenBank/DDBJ whole genome shotgun (WGS) entry which is preliminary data.</text>
</comment>
<dbReference type="InterPro" id="IPR032508">
    <property type="entry name" value="FecR_C"/>
</dbReference>
<feature type="transmembrane region" description="Helical" evidence="1">
    <location>
        <begin position="91"/>
        <end position="112"/>
    </location>
</feature>
<evidence type="ECO:0000313" key="4">
    <source>
        <dbReference type="EMBL" id="RHB38716.1"/>
    </source>
</evidence>
<dbReference type="RefSeq" id="WP_122200796.1">
    <property type="nucleotide sequence ID" value="NZ_CABJFV010000001.1"/>
</dbReference>
<evidence type="ECO:0000259" key="2">
    <source>
        <dbReference type="Pfam" id="PF04773"/>
    </source>
</evidence>
<reference evidence="4 5" key="1">
    <citation type="submission" date="2018-08" db="EMBL/GenBank/DDBJ databases">
        <title>A genome reference for cultivated species of the human gut microbiota.</title>
        <authorList>
            <person name="Zou Y."/>
            <person name="Xue W."/>
            <person name="Luo G."/>
        </authorList>
    </citation>
    <scope>NUCLEOTIDE SEQUENCE [LARGE SCALE GENOMIC DNA]</scope>
    <source>
        <strain evidence="4 5">AM40-30BH</strain>
    </source>
</reference>
<dbReference type="AlphaFoldDB" id="A0A413VYR7"/>
<proteinExistence type="predicted"/>
<keyword evidence="1" id="KW-0812">Transmembrane</keyword>
<dbReference type="Pfam" id="PF16344">
    <property type="entry name" value="FecR_C"/>
    <property type="match status" value="1"/>
</dbReference>
<protein>
    <submittedName>
        <fullName evidence="4">FecR family protein</fullName>
    </submittedName>
</protein>
<dbReference type="InterPro" id="IPR006860">
    <property type="entry name" value="FecR"/>
</dbReference>
<evidence type="ECO:0000259" key="3">
    <source>
        <dbReference type="Pfam" id="PF16344"/>
    </source>
</evidence>
<dbReference type="Gene3D" id="2.60.120.1440">
    <property type="match status" value="1"/>
</dbReference>
<keyword evidence="1" id="KW-0472">Membrane</keyword>
<organism evidence="4 5">
    <name type="scientific">Bacteroides nordii</name>
    <dbReference type="NCBI Taxonomy" id="291645"/>
    <lineage>
        <taxon>Bacteria</taxon>
        <taxon>Pseudomonadati</taxon>
        <taxon>Bacteroidota</taxon>
        <taxon>Bacteroidia</taxon>
        <taxon>Bacteroidales</taxon>
        <taxon>Bacteroidaceae</taxon>
        <taxon>Bacteroides</taxon>
    </lineage>
</organism>